<dbReference type="RefSeq" id="XP_021031601.1">
    <property type="nucleotide sequence ID" value="XM_021175942.2"/>
</dbReference>
<dbReference type="GeneID" id="110304540"/>
<feature type="compositionally biased region" description="Low complexity" evidence="1">
    <location>
        <begin position="118"/>
        <end position="141"/>
    </location>
</feature>
<reference evidence="3" key="1">
    <citation type="submission" date="2025-08" db="UniProtKB">
        <authorList>
            <consortium name="RefSeq"/>
        </authorList>
    </citation>
    <scope>IDENTIFICATION</scope>
</reference>
<proteinExistence type="predicted"/>
<feature type="region of interest" description="Disordered" evidence="1">
    <location>
        <begin position="1"/>
        <end position="146"/>
    </location>
</feature>
<dbReference type="AlphaFoldDB" id="A0A6P5QN32"/>
<organism evidence="2 3">
    <name type="scientific">Mus caroli</name>
    <name type="common">Ryukyu mouse</name>
    <name type="synonym">Ricefield mouse</name>
    <dbReference type="NCBI Taxonomy" id="10089"/>
    <lineage>
        <taxon>Eukaryota</taxon>
        <taxon>Metazoa</taxon>
        <taxon>Chordata</taxon>
        <taxon>Craniata</taxon>
        <taxon>Vertebrata</taxon>
        <taxon>Euteleostomi</taxon>
        <taxon>Mammalia</taxon>
        <taxon>Eutheria</taxon>
        <taxon>Euarchontoglires</taxon>
        <taxon>Glires</taxon>
        <taxon>Rodentia</taxon>
        <taxon>Myomorpha</taxon>
        <taxon>Muroidea</taxon>
        <taxon>Muridae</taxon>
        <taxon>Murinae</taxon>
        <taxon>Mus</taxon>
        <taxon>Mus</taxon>
    </lineage>
</organism>
<evidence type="ECO:0000313" key="2">
    <source>
        <dbReference type="Proteomes" id="UP000515126"/>
    </source>
</evidence>
<feature type="compositionally biased region" description="Gly residues" evidence="1">
    <location>
        <begin position="27"/>
        <end position="38"/>
    </location>
</feature>
<accession>A0A6P5QN32</accession>
<name>A0A6P5QN32_MUSCR</name>
<protein>
    <submittedName>
        <fullName evidence="3">Motor neuron and pancreas homeobox protein 1-like</fullName>
    </submittedName>
</protein>
<keyword evidence="2" id="KW-1185">Reference proteome</keyword>
<dbReference type="Proteomes" id="UP000515126">
    <property type="component" value="Chromosome 11"/>
</dbReference>
<sequence length="204" mass="20995">MAAAADPPPPHSPRSGSLLRRRRRQQSGGGGGGSGSGGSSTWQRRARPLPVTSGTHHRGGERGRGGSPGPAAAAPSRFDPLRASPPPARRLGAQPVPAGGGVRAPARGLGWGRGRGWGAASPPAGECDAAVRGSGSWSRGSAGEKMEDARVWRWPAGHSWAASRDSALVPGGVASLSYPQRQSELRLVTWLFNRSSTSQLPPTN</sequence>
<feature type="compositionally biased region" description="Pro residues" evidence="1">
    <location>
        <begin position="1"/>
        <end position="12"/>
    </location>
</feature>
<gene>
    <name evidence="3" type="primary">LOC110304540</name>
</gene>
<evidence type="ECO:0000313" key="3">
    <source>
        <dbReference type="RefSeq" id="XP_021031601.1"/>
    </source>
</evidence>
<dbReference type="KEGG" id="mcal:110304540"/>
<feature type="compositionally biased region" description="Low complexity" evidence="1">
    <location>
        <begin position="89"/>
        <end position="108"/>
    </location>
</feature>
<evidence type="ECO:0000256" key="1">
    <source>
        <dbReference type="SAM" id="MobiDB-lite"/>
    </source>
</evidence>